<dbReference type="PROSITE" id="PS50885">
    <property type="entry name" value="HAMP"/>
    <property type="match status" value="1"/>
</dbReference>
<evidence type="ECO:0000259" key="12">
    <source>
        <dbReference type="PROSITE" id="PS50111"/>
    </source>
</evidence>
<comment type="similarity">
    <text evidence="9">Belongs to the methyl-accepting chemotaxis (MCP) protein family.</text>
</comment>
<dbReference type="RefSeq" id="WP_088003118.1">
    <property type="nucleotide sequence ID" value="NZ_BMHB01000004.1"/>
</dbReference>
<dbReference type="SMART" id="SM00283">
    <property type="entry name" value="MA"/>
    <property type="match status" value="1"/>
</dbReference>
<dbReference type="Pfam" id="PF00672">
    <property type="entry name" value="HAMP"/>
    <property type="match status" value="1"/>
</dbReference>
<evidence type="ECO:0000256" key="5">
    <source>
        <dbReference type="ARBA" id="ARBA00022692"/>
    </source>
</evidence>
<dbReference type="Pfam" id="PF02743">
    <property type="entry name" value="dCache_1"/>
    <property type="match status" value="1"/>
</dbReference>
<dbReference type="PANTHER" id="PTHR32089:SF114">
    <property type="entry name" value="METHYL-ACCEPTING CHEMOTAXIS PROTEIN MCPB"/>
    <property type="match status" value="1"/>
</dbReference>
<keyword evidence="7 11" id="KW-0472">Membrane</keyword>
<dbReference type="PANTHER" id="PTHR32089">
    <property type="entry name" value="METHYL-ACCEPTING CHEMOTAXIS PROTEIN MCPB"/>
    <property type="match status" value="1"/>
</dbReference>
<keyword evidence="2" id="KW-1003">Cell membrane</keyword>
<comment type="caution">
    <text evidence="14">The sequence shown here is derived from an EMBL/GenBank/DDBJ whole genome shotgun (WGS) entry which is preliminary data.</text>
</comment>
<evidence type="ECO:0000256" key="1">
    <source>
        <dbReference type="ARBA" id="ARBA00004651"/>
    </source>
</evidence>
<dbReference type="InterPro" id="IPR003660">
    <property type="entry name" value="HAMP_dom"/>
</dbReference>
<feature type="domain" description="Methyl-accepting transducer" evidence="12">
    <location>
        <begin position="364"/>
        <end position="600"/>
    </location>
</feature>
<dbReference type="CDD" id="cd11386">
    <property type="entry name" value="MCP_signal"/>
    <property type="match status" value="1"/>
</dbReference>
<dbReference type="OrthoDB" id="9760371at2"/>
<dbReference type="InterPro" id="IPR033479">
    <property type="entry name" value="dCache_1"/>
</dbReference>
<dbReference type="PROSITE" id="PS50111">
    <property type="entry name" value="CHEMOTAXIS_TRANSDUC_2"/>
    <property type="match status" value="1"/>
</dbReference>
<feature type="transmembrane region" description="Helical" evidence="11">
    <location>
        <begin position="269"/>
        <end position="292"/>
    </location>
</feature>
<dbReference type="GO" id="GO:0007165">
    <property type="term" value="P:signal transduction"/>
    <property type="evidence" value="ECO:0007669"/>
    <property type="project" value="UniProtKB-KW"/>
</dbReference>
<dbReference type="Gene3D" id="1.10.287.950">
    <property type="entry name" value="Methyl-accepting chemotaxis protein"/>
    <property type="match status" value="1"/>
</dbReference>
<evidence type="ECO:0000256" key="2">
    <source>
        <dbReference type="ARBA" id="ARBA00022475"/>
    </source>
</evidence>
<keyword evidence="4" id="KW-0145">Chemotaxis</keyword>
<dbReference type="AlphaFoldDB" id="A0A8J3ASI9"/>
<keyword evidence="8 10" id="KW-0807">Transducer</keyword>
<proteinExistence type="inferred from homology"/>
<organism evidence="14 15">
    <name type="scientific">Gottfriedia solisilvae</name>
    <dbReference type="NCBI Taxonomy" id="1516104"/>
    <lineage>
        <taxon>Bacteria</taxon>
        <taxon>Bacillati</taxon>
        <taxon>Bacillota</taxon>
        <taxon>Bacilli</taxon>
        <taxon>Bacillales</taxon>
        <taxon>Bacillaceae</taxon>
        <taxon>Gottfriedia</taxon>
    </lineage>
</organism>
<keyword evidence="6 11" id="KW-1133">Transmembrane helix</keyword>
<dbReference type="GO" id="GO:0006935">
    <property type="term" value="P:chemotaxis"/>
    <property type="evidence" value="ECO:0007669"/>
    <property type="project" value="UniProtKB-KW"/>
</dbReference>
<protein>
    <submittedName>
        <fullName evidence="14">Methyl-accepting chemotaxis protein</fullName>
    </submittedName>
</protein>
<evidence type="ECO:0000256" key="7">
    <source>
        <dbReference type="ARBA" id="ARBA00023136"/>
    </source>
</evidence>
<dbReference type="EMBL" id="BMHB01000004">
    <property type="protein sequence ID" value="GGI17895.1"/>
    <property type="molecule type" value="Genomic_DNA"/>
</dbReference>
<dbReference type="Proteomes" id="UP000626244">
    <property type="component" value="Unassembled WGS sequence"/>
</dbReference>
<dbReference type="SUPFAM" id="SSF103190">
    <property type="entry name" value="Sensory domain-like"/>
    <property type="match status" value="1"/>
</dbReference>
<comment type="subcellular location">
    <subcellularLocation>
        <location evidence="1">Cell membrane</location>
        <topology evidence="1">Multi-pass membrane protein</topology>
    </subcellularLocation>
</comment>
<dbReference type="GO" id="GO:0005886">
    <property type="term" value="C:plasma membrane"/>
    <property type="evidence" value="ECO:0007669"/>
    <property type="project" value="UniProtKB-SubCell"/>
</dbReference>
<evidence type="ECO:0000313" key="14">
    <source>
        <dbReference type="EMBL" id="GGI17895.1"/>
    </source>
</evidence>
<dbReference type="Gene3D" id="6.10.340.10">
    <property type="match status" value="1"/>
</dbReference>
<evidence type="ECO:0000256" key="8">
    <source>
        <dbReference type="ARBA" id="ARBA00023224"/>
    </source>
</evidence>
<dbReference type="InterPro" id="IPR004089">
    <property type="entry name" value="MCPsignal_dom"/>
</dbReference>
<reference evidence="15" key="1">
    <citation type="journal article" date="2019" name="Int. J. Syst. Evol. Microbiol.">
        <title>The Global Catalogue of Microorganisms (GCM) 10K type strain sequencing project: providing services to taxonomists for standard genome sequencing and annotation.</title>
        <authorList>
            <consortium name="The Broad Institute Genomics Platform"/>
            <consortium name="The Broad Institute Genome Sequencing Center for Infectious Disease"/>
            <person name="Wu L."/>
            <person name="Ma J."/>
        </authorList>
    </citation>
    <scope>NUCLEOTIDE SEQUENCE [LARGE SCALE GENOMIC DNA]</scope>
    <source>
        <strain evidence="15">CGMCC 1.14993</strain>
    </source>
</reference>
<dbReference type="SMART" id="SM00304">
    <property type="entry name" value="HAMP"/>
    <property type="match status" value="1"/>
</dbReference>
<feature type="domain" description="HAMP" evidence="13">
    <location>
        <begin position="293"/>
        <end position="345"/>
    </location>
</feature>
<gene>
    <name evidence="14" type="ORF">GCM10007380_40220</name>
</gene>
<name>A0A8J3ASI9_9BACI</name>
<dbReference type="Gene3D" id="3.30.450.20">
    <property type="entry name" value="PAS domain"/>
    <property type="match status" value="1"/>
</dbReference>
<evidence type="ECO:0000313" key="15">
    <source>
        <dbReference type="Proteomes" id="UP000626244"/>
    </source>
</evidence>
<keyword evidence="3" id="KW-0488">Methylation</keyword>
<evidence type="ECO:0000256" key="9">
    <source>
        <dbReference type="ARBA" id="ARBA00029447"/>
    </source>
</evidence>
<dbReference type="SUPFAM" id="SSF58104">
    <property type="entry name" value="Methyl-accepting chemotaxis protein (MCP) signaling domain"/>
    <property type="match status" value="1"/>
</dbReference>
<accession>A0A8J3ASI9</accession>
<keyword evidence="15" id="KW-1185">Reference proteome</keyword>
<evidence type="ECO:0000256" key="6">
    <source>
        <dbReference type="ARBA" id="ARBA00022989"/>
    </source>
</evidence>
<keyword evidence="5 11" id="KW-0812">Transmembrane</keyword>
<evidence type="ECO:0000256" key="3">
    <source>
        <dbReference type="ARBA" id="ARBA00022481"/>
    </source>
</evidence>
<evidence type="ECO:0000256" key="10">
    <source>
        <dbReference type="PROSITE-ProRule" id="PRU00284"/>
    </source>
</evidence>
<evidence type="ECO:0000259" key="13">
    <source>
        <dbReference type="PROSITE" id="PS50885"/>
    </source>
</evidence>
<dbReference type="CDD" id="cd06225">
    <property type="entry name" value="HAMP"/>
    <property type="match status" value="1"/>
</dbReference>
<evidence type="ECO:0000256" key="11">
    <source>
        <dbReference type="SAM" id="Phobius"/>
    </source>
</evidence>
<dbReference type="Pfam" id="PF00015">
    <property type="entry name" value="MCPsignal"/>
    <property type="match status" value="1"/>
</dbReference>
<evidence type="ECO:0000256" key="4">
    <source>
        <dbReference type="ARBA" id="ARBA00022500"/>
    </source>
</evidence>
<dbReference type="InterPro" id="IPR029151">
    <property type="entry name" value="Sensor-like_sf"/>
</dbReference>
<dbReference type="CDD" id="cd18773">
    <property type="entry name" value="PDC1_HK_sensor"/>
    <property type="match status" value="1"/>
</dbReference>
<sequence>MKNVNTRIKLFAFLVILIVLPSALVGYSSYLNLQKKLHKNLIERATENVSLINNNITDTFSNQFVLLDFLSKSIEIENLEEQSMPNVINSLKNVIETHEEIESAYIGTESGETIVYPSTEPKSDADPRTSDWYSKAKENNGEYIITNLYEDTTTKSISVKVAKALPDNSGVIAFDVKLDDLKKTLLNVKNGKNGIPPYILDKKQKVVFHQPSKLSKDIKTSILSKIYNDDKGLFKSSSNDLVYETNKLTGWKIINTIDKKEVFGESKSILVITGAIVLLFLFIGSLIFFQIIRLIMKPIRELIHLTEEVSNGNLSVTASIDSKDEMGKLGLAFNKMVQSLVQLISKLNKTSSKLVTTADSFTMTFSEANQISNNIKNSMIEMASGAEVQMTTTNESSIATEEVASGVQYVAEKLAEVNDSSFQATNNVEQGYEYLVQGITEMQNISQTVQENYNLVQHLGNKSKEINSIINVIKGISEQTNLLALNASIEAARAGEYGKGFSVVAQEIRKLAEASKTSTVQISEILSAIQEETTKLMNAMDIEKQQTANGFEAIALTGDKFNEIKRSINEVNRQIQEISATSEEISASTEEISASFNEISSIATSSYNSTKSTIEDTEEQMRMMTQQSSMEVRELTSLVLDLQDEISIFKLNIDTPTENK</sequence>